<dbReference type="EMBL" id="JAPTSV010000008">
    <property type="protein sequence ID" value="KAJ1525229.1"/>
    <property type="molecule type" value="Genomic_DNA"/>
</dbReference>
<dbReference type="AlphaFoldDB" id="A0AAV7XK45"/>
<reference evidence="1" key="1">
    <citation type="submission" date="2022-12" db="EMBL/GenBank/DDBJ databases">
        <title>Chromosome-level genome assembly of the bean flower thrips Megalurothrips usitatus.</title>
        <authorList>
            <person name="Ma L."/>
            <person name="Liu Q."/>
            <person name="Li H."/>
            <person name="Cai W."/>
        </authorList>
    </citation>
    <scope>NUCLEOTIDE SEQUENCE</scope>
    <source>
        <strain evidence="1">Cailab_2022a</strain>
    </source>
</reference>
<organism evidence="1 2">
    <name type="scientific">Megalurothrips usitatus</name>
    <name type="common">bean blossom thrips</name>
    <dbReference type="NCBI Taxonomy" id="439358"/>
    <lineage>
        <taxon>Eukaryota</taxon>
        <taxon>Metazoa</taxon>
        <taxon>Ecdysozoa</taxon>
        <taxon>Arthropoda</taxon>
        <taxon>Hexapoda</taxon>
        <taxon>Insecta</taxon>
        <taxon>Pterygota</taxon>
        <taxon>Neoptera</taxon>
        <taxon>Paraneoptera</taxon>
        <taxon>Thysanoptera</taxon>
        <taxon>Terebrantia</taxon>
        <taxon>Thripoidea</taxon>
        <taxon>Thripidae</taxon>
        <taxon>Megalurothrips</taxon>
    </lineage>
</organism>
<proteinExistence type="predicted"/>
<dbReference type="Proteomes" id="UP001075354">
    <property type="component" value="Chromosome 8"/>
</dbReference>
<accession>A0AAV7XK45</accession>
<sequence length="80" mass="8249">MLALGWTAAAPAPAPVPTPSPIWRLFGGFGGGGYGQRGSRAYNGPPPQGPNEYKAICRVNNPDNFAFGPGNIPAGPVCPW</sequence>
<protein>
    <submittedName>
        <fullName evidence="1">Uncharacterized protein</fullName>
    </submittedName>
</protein>
<comment type="caution">
    <text evidence="1">The sequence shown here is derived from an EMBL/GenBank/DDBJ whole genome shotgun (WGS) entry which is preliminary data.</text>
</comment>
<evidence type="ECO:0000313" key="1">
    <source>
        <dbReference type="EMBL" id="KAJ1525229.1"/>
    </source>
</evidence>
<gene>
    <name evidence="1" type="ORF">ONE63_010056</name>
</gene>
<keyword evidence="2" id="KW-1185">Reference proteome</keyword>
<evidence type="ECO:0000313" key="2">
    <source>
        <dbReference type="Proteomes" id="UP001075354"/>
    </source>
</evidence>
<name>A0AAV7XK45_9NEOP</name>